<comment type="subcellular location">
    <subcellularLocation>
        <location evidence="1">Cell envelope</location>
    </subcellularLocation>
</comment>
<dbReference type="PANTHER" id="PTHR42852:SF17">
    <property type="entry name" value="THIOREDOXIN-LIKE PROTEIN HI_1115"/>
    <property type="match status" value="1"/>
</dbReference>
<dbReference type="InterPro" id="IPR013740">
    <property type="entry name" value="Redoxin"/>
</dbReference>
<dbReference type="InterPro" id="IPR017937">
    <property type="entry name" value="Thioredoxin_CS"/>
</dbReference>
<reference evidence="5" key="1">
    <citation type="submission" date="2019-08" db="EMBL/GenBank/DDBJ databases">
        <authorList>
            <person name="Kucharzyk K."/>
            <person name="Murdoch R.W."/>
            <person name="Higgins S."/>
            <person name="Loffler F."/>
        </authorList>
    </citation>
    <scope>NUCLEOTIDE SEQUENCE</scope>
</reference>
<evidence type="ECO:0000256" key="1">
    <source>
        <dbReference type="ARBA" id="ARBA00004196"/>
    </source>
</evidence>
<accession>A0A644W103</accession>
<dbReference type="PROSITE" id="PS00194">
    <property type="entry name" value="THIOREDOXIN_1"/>
    <property type="match status" value="1"/>
</dbReference>
<dbReference type="PROSITE" id="PS51352">
    <property type="entry name" value="THIOREDOXIN_2"/>
    <property type="match status" value="1"/>
</dbReference>
<gene>
    <name evidence="5" type="primary">resA_42</name>
    <name evidence="5" type="ORF">SDC9_43374</name>
</gene>
<name>A0A644W103_9ZZZZ</name>
<dbReference type="InterPro" id="IPR013766">
    <property type="entry name" value="Thioredoxin_domain"/>
</dbReference>
<sequence length="178" mass="19736">MIKKIILGITIFILLAAGGLYYLLGMGHKTTLNNGDATRDNPAPQIMLTELNGNPIELSSLKGKPVFMNFWATWCPPCVAEMPFINELYPEYKDKVQFVMVSVDDSKDKNKVVKFIADKGFTFPVYTAEQSDIAKAYNIQGIPTTYIINAKGNIKKVHVGGMTKSELKELLDKAANSK</sequence>
<proteinExistence type="predicted"/>
<keyword evidence="3" id="KW-1133">Transmembrane helix</keyword>
<dbReference type="Gene3D" id="3.40.30.10">
    <property type="entry name" value="Glutaredoxin"/>
    <property type="match status" value="1"/>
</dbReference>
<dbReference type="AlphaFoldDB" id="A0A644W103"/>
<comment type="caution">
    <text evidence="5">The sequence shown here is derived from an EMBL/GenBank/DDBJ whole genome shotgun (WGS) entry which is preliminary data.</text>
</comment>
<dbReference type="Pfam" id="PF08534">
    <property type="entry name" value="Redoxin"/>
    <property type="match status" value="1"/>
</dbReference>
<feature type="transmembrane region" description="Helical" evidence="3">
    <location>
        <begin position="6"/>
        <end position="24"/>
    </location>
</feature>
<dbReference type="InterPro" id="IPR036249">
    <property type="entry name" value="Thioredoxin-like_sf"/>
</dbReference>
<dbReference type="GO" id="GO:0016491">
    <property type="term" value="F:oxidoreductase activity"/>
    <property type="evidence" value="ECO:0007669"/>
    <property type="project" value="InterPro"/>
</dbReference>
<dbReference type="PANTHER" id="PTHR42852">
    <property type="entry name" value="THIOL:DISULFIDE INTERCHANGE PROTEIN DSBE"/>
    <property type="match status" value="1"/>
</dbReference>
<keyword evidence="3" id="KW-0472">Membrane</keyword>
<keyword evidence="2" id="KW-0201">Cytochrome c-type biogenesis</keyword>
<evidence type="ECO:0000259" key="4">
    <source>
        <dbReference type="PROSITE" id="PS51352"/>
    </source>
</evidence>
<feature type="domain" description="Thioredoxin" evidence="4">
    <location>
        <begin position="37"/>
        <end position="176"/>
    </location>
</feature>
<organism evidence="5">
    <name type="scientific">bioreactor metagenome</name>
    <dbReference type="NCBI Taxonomy" id="1076179"/>
    <lineage>
        <taxon>unclassified sequences</taxon>
        <taxon>metagenomes</taxon>
        <taxon>ecological metagenomes</taxon>
    </lineage>
</organism>
<dbReference type="EMBL" id="VSSQ01000544">
    <property type="protein sequence ID" value="MPL97186.1"/>
    <property type="molecule type" value="Genomic_DNA"/>
</dbReference>
<evidence type="ECO:0000256" key="2">
    <source>
        <dbReference type="ARBA" id="ARBA00022748"/>
    </source>
</evidence>
<dbReference type="InterPro" id="IPR050553">
    <property type="entry name" value="Thioredoxin_ResA/DsbE_sf"/>
</dbReference>
<dbReference type="GO" id="GO:0017004">
    <property type="term" value="P:cytochrome complex assembly"/>
    <property type="evidence" value="ECO:0007669"/>
    <property type="project" value="UniProtKB-KW"/>
</dbReference>
<dbReference type="GO" id="GO:0030313">
    <property type="term" value="C:cell envelope"/>
    <property type="evidence" value="ECO:0007669"/>
    <property type="project" value="UniProtKB-SubCell"/>
</dbReference>
<dbReference type="SUPFAM" id="SSF52833">
    <property type="entry name" value="Thioredoxin-like"/>
    <property type="match status" value="1"/>
</dbReference>
<evidence type="ECO:0000256" key="3">
    <source>
        <dbReference type="SAM" id="Phobius"/>
    </source>
</evidence>
<protein>
    <submittedName>
        <fullName evidence="5">Thiol-disulfide oxidoreductase ResA</fullName>
    </submittedName>
</protein>
<keyword evidence="3" id="KW-0812">Transmembrane</keyword>
<dbReference type="CDD" id="cd02966">
    <property type="entry name" value="TlpA_like_family"/>
    <property type="match status" value="1"/>
</dbReference>
<evidence type="ECO:0000313" key="5">
    <source>
        <dbReference type="EMBL" id="MPL97186.1"/>
    </source>
</evidence>